<evidence type="ECO:0000256" key="1">
    <source>
        <dbReference type="SAM" id="Coils"/>
    </source>
</evidence>
<reference evidence="4" key="1">
    <citation type="submission" date="2017-08" db="EMBL/GenBank/DDBJ databases">
        <authorList>
            <person name="Varghese N."/>
            <person name="Submissions S."/>
        </authorList>
    </citation>
    <scope>NUCLEOTIDE SEQUENCE [LARGE SCALE GENOMIC DNA]</scope>
    <source>
        <strain evidence="4">JA234</strain>
    </source>
</reference>
<dbReference type="OrthoDB" id="7659420at2"/>
<feature type="compositionally biased region" description="Basic and acidic residues" evidence="2">
    <location>
        <begin position="44"/>
        <end position="59"/>
    </location>
</feature>
<feature type="coiled-coil region" evidence="1">
    <location>
        <begin position="165"/>
        <end position="254"/>
    </location>
</feature>
<protein>
    <recommendedName>
        <fullName evidence="5">Inner membrane protein</fullName>
    </recommendedName>
</protein>
<evidence type="ECO:0000313" key="4">
    <source>
        <dbReference type="Proteomes" id="UP000219467"/>
    </source>
</evidence>
<gene>
    <name evidence="3" type="ORF">SAMN05878503_1074</name>
</gene>
<keyword evidence="4" id="KW-1185">Reference proteome</keyword>
<feature type="compositionally biased region" description="Low complexity" evidence="2">
    <location>
        <begin position="27"/>
        <end position="38"/>
    </location>
</feature>
<evidence type="ECO:0000256" key="2">
    <source>
        <dbReference type="SAM" id="MobiDB-lite"/>
    </source>
</evidence>
<sequence>MAEPESREPDVKKREDDSPEPLTLSQPEPVEAATAPAEDGTSSDDIRSAERQNDDRALPDEAEVISETPPASEGEADPAPMAAVPPSRKPEPPRRSGPPGFFLLLVGGIAGAAGGFAYSRHAQSDWPLANYGQTQQAAALQAEIDALRGELSARPKADAASAADLKAAADRAAAAEARVAELESQLAAAASQPAAADVPDAGTLEAEIAALRAQIAQATGSAVTEAQTDAAARVAEAERQAAQLKAEVEAAARAAVTAASVGQVQAAIDAGIAYVEPLEELAAKGVEIPVKLIEGAQGGVSTLAALEDDFGDAARAALAVSRRATMGDSWTSRAKAFLMTEAGIRSLKPREGTDPDAILSRADAAVQAGDLQKALAEIASLPAEGQEAMAGWTARAAQRIEATDAVAALAAAAEGK</sequence>
<accession>A0A285CTB7</accession>
<dbReference type="Proteomes" id="UP000219467">
    <property type="component" value="Unassembled WGS sequence"/>
</dbReference>
<evidence type="ECO:0000313" key="3">
    <source>
        <dbReference type="EMBL" id="SNX70807.1"/>
    </source>
</evidence>
<evidence type="ECO:0008006" key="5">
    <source>
        <dbReference type="Google" id="ProtNLM"/>
    </source>
</evidence>
<dbReference type="EMBL" id="OAOQ01000007">
    <property type="protein sequence ID" value="SNX70807.1"/>
    <property type="molecule type" value="Genomic_DNA"/>
</dbReference>
<proteinExistence type="predicted"/>
<feature type="region of interest" description="Disordered" evidence="2">
    <location>
        <begin position="1"/>
        <end position="96"/>
    </location>
</feature>
<organism evidence="3 4">
    <name type="scientific">Cereibacter ovatus</name>
    <dbReference type="NCBI Taxonomy" id="439529"/>
    <lineage>
        <taxon>Bacteria</taxon>
        <taxon>Pseudomonadati</taxon>
        <taxon>Pseudomonadota</taxon>
        <taxon>Alphaproteobacteria</taxon>
        <taxon>Rhodobacterales</taxon>
        <taxon>Paracoccaceae</taxon>
        <taxon>Cereibacter</taxon>
    </lineage>
</organism>
<keyword evidence="1" id="KW-0175">Coiled coil</keyword>
<dbReference type="AlphaFoldDB" id="A0A285CTB7"/>
<name>A0A285CTB7_9RHOB</name>
<dbReference type="RefSeq" id="WP_097030437.1">
    <property type="nucleotide sequence ID" value="NZ_OAOQ01000007.1"/>
</dbReference>
<feature type="compositionally biased region" description="Basic and acidic residues" evidence="2">
    <location>
        <begin position="1"/>
        <end position="16"/>
    </location>
</feature>